<dbReference type="PANTHER" id="PTHR43340">
    <property type="entry name" value="HYPOXANTHINE-GUANINE PHOSPHORIBOSYLTRANSFERASE"/>
    <property type="match status" value="1"/>
</dbReference>
<dbReference type="GO" id="GO:0004422">
    <property type="term" value="F:hypoxanthine phosphoribosyltransferase activity"/>
    <property type="evidence" value="ECO:0007669"/>
    <property type="project" value="TreeGrafter"/>
</dbReference>
<evidence type="ECO:0000313" key="4">
    <source>
        <dbReference type="EMBL" id="RRJ83700.1"/>
    </source>
</evidence>
<keyword evidence="5" id="KW-1185">Reference proteome</keyword>
<protein>
    <submittedName>
        <fullName evidence="4">Hypoxanthine-guanine phosphoribosyltransferase</fullName>
        <ecNumber evidence="4">2.4.2.8</ecNumber>
    </submittedName>
</protein>
<dbReference type="SUPFAM" id="SSF53271">
    <property type="entry name" value="PRTase-like"/>
    <property type="match status" value="1"/>
</dbReference>
<evidence type="ECO:0000313" key="5">
    <source>
        <dbReference type="Proteomes" id="UP000280792"/>
    </source>
</evidence>
<dbReference type="InterPro" id="IPR029057">
    <property type="entry name" value="PRTase-like"/>
</dbReference>
<dbReference type="RefSeq" id="WP_125013916.1">
    <property type="nucleotide sequence ID" value="NZ_QWEZ01000001.1"/>
</dbReference>
<dbReference type="EC" id="2.4.2.8" evidence="4"/>
<name>A0A3P3VM44_9GAMM</name>
<reference evidence="4 5" key="1">
    <citation type="submission" date="2018-08" db="EMBL/GenBank/DDBJ databases">
        <authorList>
            <person name="Khan S.A."/>
        </authorList>
    </citation>
    <scope>NUCLEOTIDE SEQUENCE [LARGE SCALE GENOMIC DNA]</scope>
    <source>
        <strain evidence="4 5">GTF-13</strain>
    </source>
</reference>
<dbReference type="PANTHER" id="PTHR43340:SF1">
    <property type="entry name" value="HYPOXANTHINE PHOSPHORIBOSYLTRANSFERASE"/>
    <property type="match status" value="1"/>
</dbReference>
<dbReference type="GO" id="GO:0000287">
    <property type="term" value="F:magnesium ion binding"/>
    <property type="evidence" value="ECO:0007669"/>
    <property type="project" value="TreeGrafter"/>
</dbReference>
<gene>
    <name evidence="4" type="ORF">D0544_00840</name>
</gene>
<feature type="domain" description="Phosphoribosyltransferase" evidence="3">
    <location>
        <begin position="18"/>
        <end position="169"/>
    </location>
</feature>
<evidence type="ECO:0000259" key="3">
    <source>
        <dbReference type="Pfam" id="PF00156"/>
    </source>
</evidence>
<dbReference type="InterPro" id="IPR050408">
    <property type="entry name" value="HGPRT"/>
</dbReference>
<proteinExistence type="predicted"/>
<evidence type="ECO:0000256" key="1">
    <source>
        <dbReference type="ARBA" id="ARBA00048811"/>
    </source>
</evidence>
<dbReference type="Proteomes" id="UP000280792">
    <property type="component" value="Unassembled WGS sequence"/>
</dbReference>
<dbReference type="GO" id="GO:0006178">
    <property type="term" value="P:guanine salvage"/>
    <property type="evidence" value="ECO:0007669"/>
    <property type="project" value="TreeGrafter"/>
</dbReference>
<dbReference type="NCBIfam" id="NF006605">
    <property type="entry name" value="PRK09162.1"/>
    <property type="match status" value="1"/>
</dbReference>
<dbReference type="EMBL" id="QWEZ01000001">
    <property type="protein sequence ID" value="RRJ83700.1"/>
    <property type="molecule type" value="Genomic_DNA"/>
</dbReference>
<dbReference type="GO" id="GO:0032263">
    <property type="term" value="P:GMP salvage"/>
    <property type="evidence" value="ECO:0007669"/>
    <property type="project" value="TreeGrafter"/>
</dbReference>
<dbReference type="Pfam" id="PF00156">
    <property type="entry name" value="Pribosyltran"/>
    <property type="match status" value="1"/>
</dbReference>
<keyword evidence="4" id="KW-0808">Transferase</keyword>
<dbReference type="GO" id="GO:0052657">
    <property type="term" value="F:guanine phosphoribosyltransferase activity"/>
    <property type="evidence" value="ECO:0007669"/>
    <property type="project" value="RHEA"/>
</dbReference>
<dbReference type="GO" id="GO:0032264">
    <property type="term" value="P:IMP salvage"/>
    <property type="evidence" value="ECO:0007669"/>
    <property type="project" value="TreeGrafter"/>
</dbReference>
<dbReference type="GO" id="GO:0046100">
    <property type="term" value="P:hypoxanthine metabolic process"/>
    <property type="evidence" value="ECO:0007669"/>
    <property type="project" value="TreeGrafter"/>
</dbReference>
<dbReference type="AlphaFoldDB" id="A0A3P3VM44"/>
<keyword evidence="4" id="KW-0328">Glycosyltransferase</keyword>
<sequence length="185" mass="20722">MSIDLDEIKQVYAEADCIFTNAQVETALERMATEISDRLRDANPLIYTIMNGGLVTGGKLLTHLEFPLQAGYMHATRYRNETSGGKLDWLVRPTHSMEGRTVLVVDDILDEGHTLVEVVEHCRSLGASEVLTAVLIDKLHERKAIPGMKPDFAALEIEDRFIFGYGLDYKGYWRNAPGIFALKGH</sequence>
<accession>A0A3P3VM44</accession>
<organism evidence="4 5">
    <name type="scientific">Aestuariirhabdus litorea</name>
    <dbReference type="NCBI Taxonomy" id="2528527"/>
    <lineage>
        <taxon>Bacteria</taxon>
        <taxon>Pseudomonadati</taxon>
        <taxon>Pseudomonadota</taxon>
        <taxon>Gammaproteobacteria</taxon>
        <taxon>Oceanospirillales</taxon>
        <taxon>Aestuariirhabdaceae</taxon>
        <taxon>Aestuariirhabdus</taxon>
    </lineage>
</organism>
<comment type="catalytic activity">
    <reaction evidence="2">
        <text>IMP + diphosphate = hypoxanthine + 5-phospho-alpha-D-ribose 1-diphosphate</text>
        <dbReference type="Rhea" id="RHEA:17973"/>
        <dbReference type="ChEBI" id="CHEBI:17368"/>
        <dbReference type="ChEBI" id="CHEBI:33019"/>
        <dbReference type="ChEBI" id="CHEBI:58017"/>
        <dbReference type="ChEBI" id="CHEBI:58053"/>
        <dbReference type="EC" id="2.4.2.8"/>
    </reaction>
    <physiologicalReaction direction="right-to-left" evidence="2">
        <dbReference type="Rhea" id="RHEA:17975"/>
    </physiologicalReaction>
</comment>
<dbReference type="Gene3D" id="3.40.50.2020">
    <property type="match status" value="1"/>
</dbReference>
<dbReference type="InterPro" id="IPR000836">
    <property type="entry name" value="PRTase_dom"/>
</dbReference>
<evidence type="ECO:0000256" key="2">
    <source>
        <dbReference type="ARBA" id="ARBA00049402"/>
    </source>
</evidence>
<reference evidence="4 5" key="2">
    <citation type="submission" date="2018-12" db="EMBL/GenBank/DDBJ databases">
        <title>Simiduia agarivorans gen. nov., sp. nov., a marine, agarolytic bacterium isolated from shallow coastal water from Keelung, Taiwan.</title>
        <authorList>
            <person name="Shieh W.Y."/>
        </authorList>
    </citation>
    <scope>NUCLEOTIDE SEQUENCE [LARGE SCALE GENOMIC DNA]</scope>
    <source>
        <strain evidence="4 5">GTF-13</strain>
    </source>
</reference>
<comment type="catalytic activity">
    <reaction evidence="1">
        <text>GMP + diphosphate = guanine + 5-phospho-alpha-D-ribose 1-diphosphate</text>
        <dbReference type="Rhea" id="RHEA:25424"/>
        <dbReference type="ChEBI" id="CHEBI:16235"/>
        <dbReference type="ChEBI" id="CHEBI:33019"/>
        <dbReference type="ChEBI" id="CHEBI:58017"/>
        <dbReference type="ChEBI" id="CHEBI:58115"/>
        <dbReference type="EC" id="2.4.2.8"/>
    </reaction>
    <physiologicalReaction direction="right-to-left" evidence="1">
        <dbReference type="Rhea" id="RHEA:25426"/>
    </physiologicalReaction>
</comment>
<comment type="caution">
    <text evidence="4">The sequence shown here is derived from an EMBL/GenBank/DDBJ whole genome shotgun (WGS) entry which is preliminary data.</text>
</comment>
<dbReference type="GO" id="GO:0005829">
    <property type="term" value="C:cytosol"/>
    <property type="evidence" value="ECO:0007669"/>
    <property type="project" value="TreeGrafter"/>
</dbReference>
<dbReference type="CDD" id="cd06223">
    <property type="entry name" value="PRTases_typeI"/>
    <property type="match status" value="1"/>
</dbReference>